<dbReference type="EMBL" id="RXGA01000002">
    <property type="protein sequence ID" value="RWX73918.1"/>
    <property type="molecule type" value="Genomic_DNA"/>
</dbReference>
<dbReference type="GO" id="GO:0003883">
    <property type="term" value="F:CTP synthase activity"/>
    <property type="evidence" value="ECO:0007669"/>
    <property type="project" value="UniProtKB-UniRule"/>
</dbReference>
<evidence type="ECO:0000256" key="11">
    <source>
        <dbReference type="HAMAP-Rule" id="MF_01227"/>
    </source>
</evidence>
<feature type="binding site" evidence="11">
    <location>
        <position position="355"/>
    </location>
    <ligand>
        <name>L-glutamine</name>
        <dbReference type="ChEBI" id="CHEBI:58359"/>
    </ligand>
</feature>
<feature type="binding site" evidence="11">
    <location>
        <position position="71"/>
    </location>
    <ligand>
        <name>Mg(2+)</name>
        <dbReference type="ChEBI" id="CHEBI:18420"/>
    </ligand>
</feature>
<evidence type="ECO:0000256" key="7">
    <source>
        <dbReference type="ARBA" id="ARBA00022842"/>
    </source>
</evidence>
<keyword evidence="9 11" id="KW-0665">Pyrimidine biosynthesis</keyword>
<dbReference type="PANTHER" id="PTHR11550:SF0">
    <property type="entry name" value="CTP SYNTHASE-RELATED"/>
    <property type="match status" value="1"/>
</dbReference>
<comment type="similarity">
    <text evidence="2 11">Belongs to the CTP synthase family.</text>
</comment>
<evidence type="ECO:0000259" key="12">
    <source>
        <dbReference type="Pfam" id="PF00117"/>
    </source>
</evidence>
<feature type="binding site" evidence="11">
    <location>
        <position position="242"/>
    </location>
    <ligand>
        <name>ATP</name>
        <dbReference type="ChEBI" id="CHEBI:30616"/>
    </ligand>
</feature>
<dbReference type="InterPro" id="IPR033828">
    <property type="entry name" value="GATase1_CTP_Synthase"/>
</dbReference>
<dbReference type="InterPro" id="IPR027417">
    <property type="entry name" value="P-loop_NTPase"/>
</dbReference>
<keyword evidence="8 11" id="KW-0315">Glutamine amidotransferase</keyword>
<dbReference type="UniPathway" id="UPA00159">
    <property type="reaction ID" value="UER00277"/>
</dbReference>
<dbReference type="GO" id="GO:0097268">
    <property type="term" value="C:cytoophidium"/>
    <property type="evidence" value="ECO:0007669"/>
    <property type="project" value="UniProtKB-ARBA"/>
</dbReference>
<feature type="binding site" evidence="11">
    <location>
        <begin position="148"/>
        <end position="150"/>
    </location>
    <ligand>
        <name>CTP</name>
        <dbReference type="ChEBI" id="CHEBI:37563"/>
        <note>allosteric inhibitor</note>
    </ligand>
</feature>
<dbReference type="SUPFAM" id="SSF52540">
    <property type="entry name" value="P-loop containing nucleoside triphosphate hydrolases"/>
    <property type="match status" value="1"/>
</dbReference>
<feature type="binding site" evidence="11">
    <location>
        <position position="13"/>
    </location>
    <ligand>
        <name>CTP</name>
        <dbReference type="ChEBI" id="CHEBI:37563"/>
        <note>allosteric inhibitor</note>
    </ligand>
</feature>
<name>A0A3S3SSP3_METS7</name>
<evidence type="ECO:0000256" key="10">
    <source>
        <dbReference type="ARBA" id="ARBA00047781"/>
    </source>
</evidence>
<keyword evidence="7 11" id="KW-0460">Magnesium</keyword>
<feature type="binding site" evidence="11">
    <location>
        <position position="13"/>
    </location>
    <ligand>
        <name>UTP</name>
        <dbReference type="ChEBI" id="CHEBI:46398"/>
    </ligand>
</feature>
<dbReference type="CDD" id="cd01746">
    <property type="entry name" value="GATase1_CTP_Synthase"/>
    <property type="match status" value="1"/>
</dbReference>
<protein>
    <recommendedName>
        <fullName evidence="11">CTP synthase</fullName>
        <ecNumber evidence="11">6.3.4.2</ecNumber>
    </recommendedName>
    <alternativeName>
        <fullName evidence="11">Cytidine 5'-triphosphate synthase</fullName>
    </alternativeName>
    <alternativeName>
        <fullName evidence="11">Cytidine triphosphate synthetase</fullName>
        <shortName evidence="11">CTP synthetase</shortName>
        <shortName evidence="11">CTPS</shortName>
    </alternativeName>
    <alternativeName>
        <fullName evidence="11">UTP--ammonia ligase</fullName>
    </alternativeName>
</protein>
<accession>A0A3S3SSP3</accession>
<organism evidence="14 15">
    <name type="scientific">Methanosuratincola subterraneus</name>
    <dbReference type="NCBI Taxonomy" id="2593994"/>
    <lineage>
        <taxon>Archaea</taxon>
        <taxon>Thermoproteota</taxon>
        <taxon>Methanosuratincolia</taxon>
        <taxon>Candidatus Methanomethylicales</taxon>
        <taxon>Candidatus Methanomethylicaceae</taxon>
        <taxon>Candidatus Methanosuratincola (ex Vanwonterghem et al. 2016)</taxon>
    </lineage>
</organism>
<feature type="binding site" evidence="11">
    <location>
        <position position="224"/>
    </location>
    <ligand>
        <name>CTP</name>
        <dbReference type="ChEBI" id="CHEBI:37563"/>
        <note>allosteric inhibitor</note>
    </ligand>
</feature>
<dbReference type="Proteomes" id="UP000288215">
    <property type="component" value="Unassembled WGS sequence"/>
</dbReference>
<comment type="activity regulation">
    <text evidence="11">Allosterically activated by GTP, when glutamine is the substrate; GTP has no effect on the reaction when ammonia is the substrate. The allosteric effector GTP functions by stabilizing the protein conformation that binds the tetrahedral intermediate(s) formed during glutamine hydrolysis. Inhibited by the product CTP, via allosteric rather than competitive inhibition.</text>
</comment>
<evidence type="ECO:0000313" key="15">
    <source>
        <dbReference type="Proteomes" id="UP000288215"/>
    </source>
</evidence>
<comment type="pathway">
    <text evidence="1 11">Pyrimidine metabolism; CTP biosynthesis via de novo pathway; CTP from UDP: step 2/2.</text>
</comment>
<reference evidence="14 15" key="1">
    <citation type="submission" date="2018-12" db="EMBL/GenBank/DDBJ databases">
        <title>The complete genome of the methanogenic archaea of the candidate phylum Verstraetearchaeota, obtained from the metagenome of underground thermal water.</title>
        <authorList>
            <person name="Kadnikov V.V."/>
            <person name="Mardanov A.V."/>
            <person name="Beletsky A.V."/>
            <person name="Karnachuk O.V."/>
            <person name="Ravin N.V."/>
        </authorList>
    </citation>
    <scope>NUCLEOTIDE SEQUENCE [LARGE SCALE GENOMIC DNA]</scope>
    <source>
        <strain evidence="14">Ch88</strain>
    </source>
</reference>
<feature type="binding site" evidence="11">
    <location>
        <begin position="383"/>
        <end position="386"/>
    </location>
    <ligand>
        <name>L-glutamine</name>
        <dbReference type="ChEBI" id="CHEBI:58359"/>
    </ligand>
</feature>
<dbReference type="InterPro" id="IPR017926">
    <property type="entry name" value="GATASE"/>
</dbReference>
<dbReference type="Gene3D" id="3.40.50.880">
    <property type="match status" value="1"/>
</dbReference>
<feature type="active site" description="Nucleophile; for glutamine hydrolysis" evidence="11">
    <location>
        <position position="382"/>
    </location>
</feature>
<feature type="binding site" evidence="11">
    <location>
        <begin position="188"/>
        <end position="193"/>
    </location>
    <ligand>
        <name>CTP</name>
        <dbReference type="ChEBI" id="CHEBI:37563"/>
        <note>allosteric inhibitor</note>
    </ligand>
</feature>
<feature type="binding site" evidence="11">
    <location>
        <position position="463"/>
    </location>
    <ligand>
        <name>L-glutamine</name>
        <dbReference type="ChEBI" id="CHEBI:58359"/>
    </ligand>
</feature>
<feature type="binding site" evidence="11">
    <location>
        <begin position="188"/>
        <end position="193"/>
    </location>
    <ligand>
        <name>UTP</name>
        <dbReference type="ChEBI" id="CHEBI:46398"/>
    </ligand>
</feature>
<dbReference type="GO" id="GO:0005524">
    <property type="term" value="F:ATP binding"/>
    <property type="evidence" value="ECO:0007669"/>
    <property type="project" value="UniProtKB-KW"/>
</dbReference>
<evidence type="ECO:0000256" key="1">
    <source>
        <dbReference type="ARBA" id="ARBA00005171"/>
    </source>
</evidence>
<comment type="caution">
    <text evidence="11">Lacks conserved residue(s) required for the propagation of feature annotation.</text>
</comment>
<comment type="miscellaneous">
    <text evidence="11">CTPSs have evolved a hybrid strategy for distinguishing between UTP and CTP. The overlapping regions of the product feedback inhibitory and substrate sites recognize a common feature in both compounds, the triphosphate moiety. To differentiate isosteric substrate and product pyrimidine rings, an additional pocket far from the expected kinase/ligase catalytic site, specifically recognizes the cytosine and ribose portions of the product inhibitor.</text>
</comment>
<dbReference type="Gene3D" id="3.40.50.300">
    <property type="entry name" value="P-loop containing nucleotide triphosphate hydrolases"/>
    <property type="match status" value="1"/>
</dbReference>
<feature type="active site" evidence="11">
    <location>
        <position position="508"/>
    </location>
</feature>
<comment type="caution">
    <text evidence="14">The sequence shown here is derived from an EMBL/GenBank/DDBJ whole genome shotgun (WGS) entry which is preliminary data.</text>
</comment>
<dbReference type="GO" id="GO:0042802">
    <property type="term" value="F:identical protein binding"/>
    <property type="evidence" value="ECO:0007669"/>
    <property type="project" value="TreeGrafter"/>
</dbReference>
<dbReference type="Pfam" id="PF06418">
    <property type="entry name" value="CTP_synth_N"/>
    <property type="match status" value="1"/>
</dbReference>
<dbReference type="SUPFAM" id="SSF52317">
    <property type="entry name" value="Class I glutamine amidotransferase-like"/>
    <property type="match status" value="1"/>
</dbReference>
<feature type="binding site" evidence="11">
    <location>
        <position position="141"/>
    </location>
    <ligand>
        <name>Mg(2+)</name>
        <dbReference type="ChEBI" id="CHEBI:18420"/>
    </ligand>
</feature>
<feature type="domain" description="Glutamine amidotransferase" evidence="12">
    <location>
        <begin position="302"/>
        <end position="526"/>
    </location>
</feature>
<dbReference type="NCBIfam" id="TIGR00337">
    <property type="entry name" value="PyrG"/>
    <property type="match status" value="1"/>
</dbReference>
<evidence type="ECO:0000259" key="13">
    <source>
        <dbReference type="Pfam" id="PF06418"/>
    </source>
</evidence>
<dbReference type="InterPro" id="IPR029062">
    <property type="entry name" value="Class_I_gatase-like"/>
</dbReference>
<dbReference type="InterPro" id="IPR004468">
    <property type="entry name" value="CTP_synthase"/>
</dbReference>
<evidence type="ECO:0000256" key="5">
    <source>
        <dbReference type="ARBA" id="ARBA00022741"/>
    </source>
</evidence>
<evidence type="ECO:0000256" key="8">
    <source>
        <dbReference type="ARBA" id="ARBA00022962"/>
    </source>
</evidence>
<keyword evidence="4 11" id="KW-0479">Metal-binding</keyword>
<dbReference type="AlphaFoldDB" id="A0A3S3SSP3"/>
<feature type="binding site" evidence="11">
    <location>
        <position position="71"/>
    </location>
    <ligand>
        <name>ATP</name>
        <dbReference type="ChEBI" id="CHEBI:30616"/>
    </ligand>
</feature>
<feature type="binding site" evidence="11">
    <location>
        <begin position="14"/>
        <end position="19"/>
    </location>
    <ligand>
        <name>ATP</name>
        <dbReference type="ChEBI" id="CHEBI:30616"/>
    </ligand>
</feature>
<dbReference type="FunFam" id="3.40.50.880:FF:000002">
    <property type="entry name" value="CTP synthase"/>
    <property type="match status" value="1"/>
</dbReference>
<evidence type="ECO:0000256" key="2">
    <source>
        <dbReference type="ARBA" id="ARBA00007533"/>
    </source>
</evidence>
<evidence type="ECO:0000256" key="3">
    <source>
        <dbReference type="ARBA" id="ARBA00022598"/>
    </source>
</evidence>
<dbReference type="HAMAP" id="MF_01227">
    <property type="entry name" value="PyrG"/>
    <property type="match status" value="1"/>
</dbReference>
<feature type="active site" evidence="11">
    <location>
        <position position="510"/>
    </location>
</feature>
<sequence>MVKFVFITGGVLSSVGKGITTSSIGKMLQARGYSVSAMKIDPYVNVDAGTMNPFMHGEVFVTEDGGETDLDLGHYERFLDINLSKLSNITTGKVYAAVIEKERKGEYLGQCVQIIPHVTDEIKGAIRSAAKSSGADVFLVEIGGTIGDIEGLPFLEAVRQMRLEEDPGDTLFVHVALVPILNSTNEQKSKPCQHSVQEMRRIGIQPDIIVARCRVPLDNDVRRKIALFGSVPIEAVFTSYDAECLYQIPMNLDEQGMGEYIVKKLALNGRTPDWAPWISIVDEFMKASTPLKIAMCGKYTKLSDSYVSITEALKHAGAKVGCRVSTDWVETTQFEKDPSKVEQLGGYDGIMILPGFGSRGTEGKIRAVHYARVNKKPLLGICYGFQLAVVEYARNVLGLEGANTTEVDPKTPHPVIDLLPEQKQLQMLGGTMRLGSYRILVEPGTMVHRLYNSDVVVERHRHRYEVNPKYWGPLSESGMVFSGWSEDRRRVEFLELPDHPFFLGTQSHPEFRSRPGRPSMPYLGFVSAAAGKPACLSA</sequence>
<dbReference type="GO" id="GO:0019856">
    <property type="term" value="P:pyrimidine nucleobase biosynthetic process"/>
    <property type="evidence" value="ECO:0007669"/>
    <property type="project" value="TreeGrafter"/>
</dbReference>
<dbReference type="GO" id="GO:0044210">
    <property type="term" value="P:'de novo' CTP biosynthetic process"/>
    <property type="evidence" value="ECO:0007669"/>
    <property type="project" value="UniProtKB-UniRule"/>
</dbReference>
<dbReference type="PROSITE" id="PS51273">
    <property type="entry name" value="GATASE_TYPE_1"/>
    <property type="match status" value="1"/>
</dbReference>
<comment type="subunit">
    <text evidence="11">Homotetramer.</text>
</comment>
<dbReference type="Pfam" id="PF00117">
    <property type="entry name" value="GATase"/>
    <property type="match status" value="1"/>
</dbReference>
<feature type="binding site" evidence="11">
    <location>
        <position position="224"/>
    </location>
    <ligand>
        <name>UTP</name>
        <dbReference type="ChEBI" id="CHEBI:46398"/>
    </ligand>
</feature>
<proteinExistence type="inferred from homology"/>
<dbReference type="InterPro" id="IPR017456">
    <property type="entry name" value="CTP_synthase_N"/>
</dbReference>
<feature type="domain" description="CTP synthase N-terminal" evidence="13">
    <location>
        <begin position="3"/>
        <end position="267"/>
    </location>
</feature>
<dbReference type="PANTHER" id="PTHR11550">
    <property type="entry name" value="CTP SYNTHASE"/>
    <property type="match status" value="1"/>
</dbReference>
<dbReference type="EC" id="6.3.4.2" evidence="11"/>
<evidence type="ECO:0000256" key="9">
    <source>
        <dbReference type="ARBA" id="ARBA00022975"/>
    </source>
</evidence>
<comment type="catalytic activity">
    <reaction evidence="10 11">
        <text>UTP + L-glutamine + ATP + H2O = CTP + L-glutamate + ADP + phosphate + 2 H(+)</text>
        <dbReference type="Rhea" id="RHEA:26426"/>
        <dbReference type="ChEBI" id="CHEBI:15377"/>
        <dbReference type="ChEBI" id="CHEBI:15378"/>
        <dbReference type="ChEBI" id="CHEBI:29985"/>
        <dbReference type="ChEBI" id="CHEBI:30616"/>
        <dbReference type="ChEBI" id="CHEBI:37563"/>
        <dbReference type="ChEBI" id="CHEBI:43474"/>
        <dbReference type="ChEBI" id="CHEBI:46398"/>
        <dbReference type="ChEBI" id="CHEBI:58359"/>
        <dbReference type="ChEBI" id="CHEBI:456216"/>
        <dbReference type="EC" id="6.3.4.2"/>
    </reaction>
</comment>
<keyword evidence="5 11" id="KW-0547">Nucleotide-binding</keyword>
<feature type="binding site" evidence="11">
    <location>
        <position position="406"/>
    </location>
    <ligand>
        <name>L-glutamine</name>
        <dbReference type="ChEBI" id="CHEBI:58359"/>
    </ligand>
</feature>
<feature type="region of interest" description="Amidoligase domain" evidence="11">
    <location>
        <begin position="1"/>
        <end position="267"/>
    </location>
</feature>
<comment type="function">
    <text evidence="11">Catalyzes the ATP-dependent amination of UTP to CTP with either L-glutamine or ammonia as the source of nitrogen. Regulates intracellular CTP levels through interactions with the four ribonucleotide triphosphates.</text>
</comment>
<keyword evidence="6 11" id="KW-0067">ATP-binding</keyword>
<comment type="catalytic activity">
    <reaction evidence="11">
        <text>UTP + NH4(+) + ATP = CTP + ADP + phosphate + 2 H(+)</text>
        <dbReference type="Rhea" id="RHEA:16597"/>
        <dbReference type="ChEBI" id="CHEBI:15378"/>
        <dbReference type="ChEBI" id="CHEBI:28938"/>
        <dbReference type="ChEBI" id="CHEBI:30616"/>
        <dbReference type="ChEBI" id="CHEBI:37563"/>
        <dbReference type="ChEBI" id="CHEBI:43474"/>
        <dbReference type="ChEBI" id="CHEBI:46398"/>
        <dbReference type="ChEBI" id="CHEBI:456216"/>
    </reaction>
</comment>
<keyword evidence="3 11" id="KW-0436">Ligase</keyword>
<evidence type="ECO:0000256" key="4">
    <source>
        <dbReference type="ARBA" id="ARBA00022723"/>
    </source>
</evidence>
<evidence type="ECO:0000313" key="14">
    <source>
        <dbReference type="EMBL" id="RWX73918.1"/>
    </source>
</evidence>
<dbReference type="FunFam" id="3.40.50.300:FF:000009">
    <property type="entry name" value="CTP synthase"/>
    <property type="match status" value="1"/>
</dbReference>
<dbReference type="GO" id="GO:0046872">
    <property type="term" value="F:metal ion binding"/>
    <property type="evidence" value="ECO:0007669"/>
    <property type="project" value="UniProtKB-KW"/>
</dbReference>
<dbReference type="NCBIfam" id="NF003792">
    <property type="entry name" value="PRK05380.1"/>
    <property type="match status" value="1"/>
</dbReference>
<evidence type="ECO:0000256" key="6">
    <source>
        <dbReference type="ARBA" id="ARBA00022840"/>
    </source>
</evidence>
<dbReference type="GO" id="GO:0004359">
    <property type="term" value="F:glutaminase activity"/>
    <property type="evidence" value="ECO:0007669"/>
    <property type="project" value="RHEA"/>
</dbReference>
<comment type="catalytic activity">
    <reaction evidence="11">
        <text>L-glutamine + H2O = L-glutamate + NH4(+)</text>
        <dbReference type="Rhea" id="RHEA:15889"/>
        <dbReference type="ChEBI" id="CHEBI:15377"/>
        <dbReference type="ChEBI" id="CHEBI:28938"/>
        <dbReference type="ChEBI" id="CHEBI:29985"/>
        <dbReference type="ChEBI" id="CHEBI:58359"/>
    </reaction>
</comment>
<gene>
    <name evidence="11" type="primary">pyrG</name>
    <name evidence="14" type="ORF">Metus_0697</name>
</gene>
<dbReference type="CDD" id="cd03113">
    <property type="entry name" value="CTPS_N"/>
    <property type="match status" value="1"/>
</dbReference>